<evidence type="ECO:0000256" key="2">
    <source>
        <dbReference type="ARBA" id="ARBA00022737"/>
    </source>
</evidence>
<feature type="domain" description="Thioredoxin" evidence="8">
    <location>
        <begin position="142"/>
        <end position="309"/>
    </location>
</feature>
<evidence type="ECO:0000256" key="5">
    <source>
        <dbReference type="ARBA" id="ARBA00025782"/>
    </source>
</evidence>
<dbReference type="SUPFAM" id="SSF52833">
    <property type="entry name" value="Thioredoxin-like"/>
    <property type="match status" value="2"/>
</dbReference>
<dbReference type="InterPro" id="IPR052259">
    <property type="entry name" value="Nucleoredoxin-like"/>
</dbReference>
<evidence type="ECO:0000313" key="9">
    <source>
        <dbReference type="EnsemblPlants" id="TraesCS2B02G489600.1"/>
    </source>
</evidence>
<dbReference type="Gramene" id="TraesCS2B03G1233400.2">
    <property type="protein sequence ID" value="TraesCS2B03G1233400.2.CDS"/>
    <property type="gene ID" value="TraesCS2B03G1233400"/>
</dbReference>
<dbReference type="Gene3D" id="3.40.30.10">
    <property type="entry name" value="Glutaredoxin"/>
    <property type="match status" value="2"/>
</dbReference>
<dbReference type="Gene3D" id="3.30.60.20">
    <property type="match status" value="1"/>
</dbReference>
<dbReference type="EC" id="1.8.1.8" evidence="1"/>
<dbReference type="InterPro" id="IPR045870">
    <property type="entry name" value="TryX_NRX_thioredoxin_dom"/>
</dbReference>
<keyword evidence="4" id="KW-0520">NAD</keyword>
<dbReference type="Gramene" id="TraesCS2B02G489600.1">
    <property type="protein sequence ID" value="TraesCS2B02G489600.1"/>
    <property type="gene ID" value="TraesCS2B02G489600"/>
</dbReference>
<dbReference type="InterPro" id="IPR036249">
    <property type="entry name" value="Thioredoxin-like_sf"/>
</dbReference>
<keyword evidence="10" id="KW-1185">Reference proteome</keyword>
<reference evidence="9" key="2">
    <citation type="submission" date="2018-10" db="UniProtKB">
        <authorList>
            <consortium name="EnsemblPlants"/>
        </authorList>
    </citation>
    <scope>IDENTIFICATION</scope>
</reference>
<keyword evidence="3" id="KW-0560">Oxidoreductase</keyword>
<evidence type="ECO:0000256" key="3">
    <source>
        <dbReference type="ARBA" id="ARBA00023002"/>
    </source>
</evidence>
<comment type="catalytic activity">
    <reaction evidence="6">
        <text>[protein]-dithiol + NAD(+) = [protein]-disulfide + NADH + H(+)</text>
        <dbReference type="Rhea" id="RHEA:18749"/>
        <dbReference type="Rhea" id="RHEA-COMP:10593"/>
        <dbReference type="Rhea" id="RHEA-COMP:10594"/>
        <dbReference type="ChEBI" id="CHEBI:15378"/>
        <dbReference type="ChEBI" id="CHEBI:29950"/>
        <dbReference type="ChEBI" id="CHEBI:50058"/>
        <dbReference type="ChEBI" id="CHEBI:57540"/>
        <dbReference type="ChEBI" id="CHEBI:57945"/>
        <dbReference type="EC" id="1.8.1.8"/>
    </reaction>
</comment>
<dbReference type="GO" id="GO:0004791">
    <property type="term" value="F:thioredoxin-disulfide reductase (NADPH) activity"/>
    <property type="evidence" value="ECO:0007669"/>
    <property type="project" value="InterPro"/>
</dbReference>
<dbReference type="Pfam" id="PF03107">
    <property type="entry name" value="C1_2"/>
    <property type="match status" value="1"/>
</dbReference>
<proteinExistence type="inferred from homology"/>
<evidence type="ECO:0000256" key="6">
    <source>
        <dbReference type="ARBA" id="ARBA00047388"/>
    </source>
</evidence>
<dbReference type="AlphaFoldDB" id="A0A3B6CD77"/>
<dbReference type="PROSITE" id="PS00194">
    <property type="entry name" value="THIOREDOXIN_1"/>
    <property type="match status" value="1"/>
</dbReference>
<comment type="similarity">
    <text evidence="5">Belongs to the nucleoredoxin family.</text>
</comment>
<dbReference type="Proteomes" id="UP000019116">
    <property type="component" value="Chromosome 2B"/>
</dbReference>
<dbReference type="InterPro" id="IPR046349">
    <property type="entry name" value="C1-like_sf"/>
</dbReference>
<dbReference type="OrthoDB" id="409136at2759"/>
<dbReference type="CDD" id="cd03009">
    <property type="entry name" value="TryX_like_TryX_NRX"/>
    <property type="match status" value="1"/>
</dbReference>
<dbReference type="Gramene" id="TraesCLE_scaffold_084546_01G000400.1">
    <property type="protein sequence ID" value="TraesCLE_scaffold_084546_01G000400.1"/>
    <property type="gene ID" value="TraesCLE_scaffold_084546_01G000400"/>
</dbReference>
<organism evidence="9">
    <name type="scientific">Triticum aestivum</name>
    <name type="common">Wheat</name>
    <dbReference type="NCBI Taxonomy" id="4565"/>
    <lineage>
        <taxon>Eukaryota</taxon>
        <taxon>Viridiplantae</taxon>
        <taxon>Streptophyta</taxon>
        <taxon>Embryophyta</taxon>
        <taxon>Tracheophyta</taxon>
        <taxon>Spermatophyta</taxon>
        <taxon>Magnoliopsida</taxon>
        <taxon>Liliopsida</taxon>
        <taxon>Poales</taxon>
        <taxon>Poaceae</taxon>
        <taxon>BOP clade</taxon>
        <taxon>Pooideae</taxon>
        <taxon>Triticodae</taxon>
        <taxon>Triticeae</taxon>
        <taxon>Triticinae</taxon>
        <taxon>Triticum</taxon>
    </lineage>
</organism>
<name>A0A3B6CD77_WHEAT</name>
<dbReference type="InterPro" id="IPR012336">
    <property type="entry name" value="Thioredoxin-like_fold"/>
</dbReference>
<reference evidence="9" key="1">
    <citation type="submission" date="2018-08" db="EMBL/GenBank/DDBJ databases">
        <authorList>
            <person name="Rossello M."/>
        </authorList>
    </citation>
    <scope>NUCLEOTIDE SEQUENCE [LARGE SCALE GENOMIC DNA]</scope>
    <source>
        <strain evidence="9">cv. Chinese Spring</strain>
    </source>
</reference>
<keyword evidence="2" id="KW-0677">Repeat</keyword>
<comment type="catalytic activity">
    <reaction evidence="7">
        <text>[protein]-dithiol + NADP(+) = [protein]-disulfide + NADPH + H(+)</text>
        <dbReference type="Rhea" id="RHEA:18753"/>
        <dbReference type="Rhea" id="RHEA-COMP:10593"/>
        <dbReference type="Rhea" id="RHEA-COMP:10594"/>
        <dbReference type="ChEBI" id="CHEBI:15378"/>
        <dbReference type="ChEBI" id="CHEBI:29950"/>
        <dbReference type="ChEBI" id="CHEBI:50058"/>
        <dbReference type="ChEBI" id="CHEBI:57783"/>
        <dbReference type="ChEBI" id="CHEBI:58349"/>
        <dbReference type="EC" id="1.8.1.8"/>
    </reaction>
</comment>
<dbReference type="PANTHER" id="PTHR13871">
    <property type="entry name" value="THIOREDOXIN"/>
    <property type="match status" value="1"/>
</dbReference>
<sequence length="396" mass="43574">MSNLQCCTQVPIVDLEGKYVGICFVVNGYPPVVEFTPVLAKIYAKLKEVGEKFEVVAVSLDSDEESFNNSFSSMPWLAIPQGDKMCQKLVSYFELSDLPTLVLIGPDGKTLSSNIADIINEHGLDAWEGFPFNAEKLEILAEKAKAKAAAQTLESLLVTGDIDFVIGKDGAKVPVAELVGKTVLLYFSAKWCGPCRAFLPTLVDVYNKVKEKNSDFEIVFISSDRDQSSFDDFFSGMPWLAVPLEDDRKAYLKKKFKIRGIPSLVAIGPDGKTVNTDAKTSLAVHGADAFPFTSERIQELEKKIDEMAKGWPEKVKHELHEHELVLIRRPRPYGCDGCEEMGTSWSYNCAECDFDLHTKCALGEEKKGDEVNGQDAAAEAAAPAGYVCEGDVCRKA</sequence>
<dbReference type="OMA" id="DEHQDAF"/>
<dbReference type="Pfam" id="PF13905">
    <property type="entry name" value="Thioredoxin_8"/>
    <property type="match status" value="2"/>
</dbReference>
<dbReference type="InterPro" id="IPR013766">
    <property type="entry name" value="Thioredoxin_domain"/>
</dbReference>
<dbReference type="PROSITE" id="PS51352">
    <property type="entry name" value="THIOREDOXIN_2"/>
    <property type="match status" value="1"/>
</dbReference>
<dbReference type="PANTHER" id="PTHR13871:SF96">
    <property type="entry name" value="THIOREDOXIN DOMAIN-CONTAINING PROTEIN"/>
    <property type="match status" value="1"/>
</dbReference>
<dbReference type="InterPro" id="IPR004146">
    <property type="entry name" value="DC1"/>
</dbReference>
<evidence type="ECO:0000313" key="10">
    <source>
        <dbReference type="Proteomes" id="UP000019116"/>
    </source>
</evidence>
<dbReference type="InterPro" id="IPR017937">
    <property type="entry name" value="Thioredoxin_CS"/>
</dbReference>
<protein>
    <recommendedName>
        <fullName evidence="1">protein-disulfide reductase</fullName>
        <ecNumber evidence="1">1.8.1.8</ecNumber>
    </recommendedName>
</protein>
<evidence type="ECO:0000256" key="7">
    <source>
        <dbReference type="ARBA" id="ARBA00047804"/>
    </source>
</evidence>
<dbReference type="SMR" id="A0A3B6CD77"/>
<dbReference type="EnsemblPlants" id="TraesCS2B02G489600.1">
    <property type="protein sequence ID" value="TraesCS2B02G489600.1"/>
    <property type="gene ID" value="TraesCS2B02G489600"/>
</dbReference>
<evidence type="ECO:0000256" key="1">
    <source>
        <dbReference type="ARBA" id="ARBA00012612"/>
    </source>
</evidence>
<evidence type="ECO:0000259" key="8">
    <source>
        <dbReference type="PROSITE" id="PS51352"/>
    </source>
</evidence>
<dbReference type="Gramene" id="TraesROB_scaffold_005649_01G000400.1">
    <property type="protein sequence ID" value="TraesROB_scaffold_005649_01G000400.1"/>
    <property type="gene ID" value="TraesROB_scaffold_005649_01G000400"/>
</dbReference>
<accession>A0A3B6CD77</accession>
<evidence type="ECO:0000256" key="4">
    <source>
        <dbReference type="ARBA" id="ARBA00023027"/>
    </source>
</evidence>
<dbReference type="SUPFAM" id="SSF57889">
    <property type="entry name" value="Cysteine-rich domain"/>
    <property type="match status" value="1"/>
</dbReference>